<dbReference type="RefSeq" id="YP_009125408.1">
    <property type="nucleotide sequence ID" value="NC_026597.1"/>
</dbReference>
<evidence type="ECO:0000313" key="1">
    <source>
        <dbReference type="EMBL" id="AII28173.1"/>
    </source>
</evidence>
<keyword evidence="2" id="KW-1185">Reference proteome</keyword>
<dbReference type="EMBL" id="KM083128">
    <property type="protein sequence ID" value="AII28173.1"/>
    <property type="molecule type" value="Genomic_DNA"/>
</dbReference>
<gene>
    <name evidence="1" type="primary">25</name>
    <name evidence="1" type="ORF">PBI_SPARKY_25</name>
</gene>
<protein>
    <submittedName>
        <fullName evidence="1">Uncharacterized protein</fullName>
    </submittedName>
</protein>
<proteinExistence type="predicted"/>
<dbReference type="Proteomes" id="UP000028659">
    <property type="component" value="Genome"/>
</dbReference>
<evidence type="ECO:0000313" key="2">
    <source>
        <dbReference type="Proteomes" id="UP000028659"/>
    </source>
</evidence>
<accession>A0A076G977</accession>
<dbReference type="KEGG" id="vg:23680192"/>
<name>A0A076G977_9CAUD</name>
<organism evidence="1 2">
    <name type="scientific">Mycobacterium phage Sparky</name>
    <dbReference type="NCBI Taxonomy" id="1527493"/>
    <lineage>
        <taxon>Viruses</taxon>
        <taxon>Duplodnaviria</taxon>
        <taxon>Heunggongvirae</taxon>
        <taxon>Uroviricota</taxon>
        <taxon>Caudoviricetes</taxon>
        <taxon>Sparkyvirus</taxon>
        <taxon>Sparkyvirus sparky</taxon>
    </lineage>
</organism>
<sequence length="56" mass="5688">MVLKTRLAHLMRRAAHALIAAANKLAPRQAITITGIGAGGGGAGGTGNPRPWIIAF</sequence>
<reference evidence="1 2" key="1">
    <citation type="submission" date="2014-07" db="EMBL/GenBank/DDBJ databases">
        <authorList>
            <person name="Simmons-Yager K."/>
            <person name="Taylor B.J."/>
            <person name="Thorniley A.J."/>
            <person name="Dasenko M.A."/>
            <person name="Denver D.R."/>
            <person name="Garcia-Ruiz H."/>
            <person name="Hoyer J.S."/>
            <person name="Jogdeo S."/>
            <person name="Sullivan C.M."/>
            <person name="Peterson M.R."/>
            <person name="Rowley E.R."/>
            <person name="Schnitzler C.E."/>
            <person name="Vining K.J."/>
            <person name="Almabruk K.H."/>
            <person name="Banawas S."/>
            <person name="Beatty C."/>
            <person name="Bullock C.J."/>
            <person name="Cappellazzi J.E."/>
            <person name="Chagani S.E."/>
            <person name="Chatterjee P."/>
            <person name="Cram E.D."/>
            <person name="Elorriaga M.E.S.T.E.F.A."/>
            <person name="Esser M."/>
            <person name="Fellows E.J."/>
            <person name="Garcia G.R."/>
            <person name="Gullaba J.M."/>
            <person name="Kinsley M.A."/>
            <person name="Luo F."/>
            <person name="Mcginnis M."/>
            <person name="Paquette C.E."/>
            <person name="Reddekopp R.L."/>
            <person name="Rosen K.L."/>
            <person name="Sahlfeld L.M."/>
            <person name="Vondras A.M."/>
            <person name="Wang J.X."/>
            <person name="Weiss E.S."/>
            <person name="Wernick R."/>
            <person name="Abuelizz H.A."/>
            <person name="Amaro Y."/>
            <person name="Archer C.L."/>
            <person name="Basu A."/>
            <person name="Bellinger M.R."/>
            <person name="Johnson S.F."/>
            <person name="Kitchen S.A."/>
            <person name="Li M."/>
            <person name="Morey-Castro K.E."/>
            <person name="Lavalleur H.J."/>
            <person name="Rangel L.J."/>
            <person name="Ree J.F."/>
            <person name="Shay S.D."/>
            <person name="Sheng Y."/>
            <person name="Smyth J.C."/>
            <person name="Stamm E.A."/>
            <person name="Taylor C.R."/>
            <person name="Vining O.B."/>
            <person name="Wanzeck K.M."/>
            <person name="Watson G."/>
            <person name="Bruck A.J."/>
            <person name="Anders K.R."/>
            <person name="Braun M.A."/>
            <person name="Delesalle V.A."/>
            <person name="Hughes L.E."/>
            <person name="Ware V.C."/>
            <person name="Bradley K.W."/>
            <person name="Barker L.P."/>
            <person name="Asai D.J."/>
            <person name="Bowman C.A."/>
            <person name="Russell D.A."/>
            <person name="Pope W.H."/>
            <person name="Jacobs-Sera D."/>
            <person name="Hendrix R.W."/>
            <person name="Hatfull G.F."/>
        </authorList>
    </citation>
    <scope>NUCLEOTIDE SEQUENCE [LARGE SCALE GENOMIC DNA]</scope>
</reference>
<dbReference type="GeneID" id="23680192"/>